<dbReference type="Proteomes" id="UP001500655">
    <property type="component" value="Unassembled WGS sequence"/>
</dbReference>
<organism evidence="3 4">
    <name type="scientific">Luedemannella helvata</name>
    <dbReference type="NCBI Taxonomy" id="349315"/>
    <lineage>
        <taxon>Bacteria</taxon>
        <taxon>Bacillati</taxon>
        <taxon>Actinomycetota</taxon>
        <taxon>Actinomycetes</taxon>
        <taxon>Micromonosporales</taxon>
        <taxon>Micromonosporaceae</taxon>
        <taxon>Luedemannella</taxon>
    </lineage>
</organism>
<evidence type="ECO:0000313" key="3">
    <source>
        <dbReference type="EMBL" id="GAA1758897.1"/>
    </source>
</evidence>
<protein>
    <recommendedName>
        <fullName evidence="5">Tryptophan-associated transmembrane protein</fullName>
    </recommendedName>
</protein>
<dbReference type="RefSeq" id="WP_344082418.1">
    <property type="nucleotide sequence ID" value="NZ_BAAALS010000015.1"/>
</dbReference>
<feature type="region of interest" description="Disordered" evidence="1">
    <location>
        <begin position="154"/>
        <end position="208"/>
    </location>
</feature>
<feature type="transmembrane region" description="Helical" evidence="2">
    <location>
        <begin position="97"/>
        <end position="115"/>
    </location>
</feature>
<feature type="transmembrane region" description="Helical" evidence="2">
    <location>
        <begin position="127"/>
        <end position="146"/>
    </location>
</feature>
<gene>
    <name evidence="3" type="ORF">GCM10009681_32670</name>
</gene>
<keyword evidence="4" id="KW-1185">Reference proteome</keyword>
<evidence type="ECO:0008006" key="5">
    <source>
        <dbReference type="Google" id="ProtNLM"/>
    </source>
</evidence>
<evidence type="ECO:0000256" key="1">
    <source>
        <dbReference type="SAM" id="MobiDB-lite"/>
    </source>
</evidence>
<evidence type="ECO:0000256" key="2">
    <source>
        <dbReference type="SAM" id="Phobius"/>
    </source>
</evidence>
<keyword evidence="2" id="KW-1133">Transmembrane helix</keyword>
<feature type="transmembrane region" description="Helical" evidence="2">
    <location>
        <begin position="71"/>
        <end position="90"/>
    </location>
</feature>
<keyword evidence="2" id="KW-0472">Membrane</keyword>
<dbReference type="InterPro" id="IPR019051">
    <property type="entry name" value="Trp_biosyn_TM_oprn/chp"/>
</dbReference>
<sequence length="208" mass="20799">MSERHQAGTARPPRAATTAARRALAVAVVASAGAAGLALLAATRTWAVEVTERAAPLPPASAVRTGAALAPVIPAFALVALAGAGALLATRALGRSVVAALMVASGGAVVAGAALTMADADAGRRLWPVLCLAAGAVIVAVGAVALRQGGQWPSMGTRYERAPAPVPDGSRAVRSTQEGRSDPARTPGRRSTGQFWDAIDRGDDPTTD</sequence>
<feature type="compositionally biased region" description="Basic and acidic residues" evidence="1">
    <location>
        <begin position="198"/>
        <end position="208"/>
    </location>
</feature>
<reference evidence="4" key="1">
    <citation type="journal article" date="2019" name="Int. J. Syst. Evol. Microbiol.">
        <title>The Global Catalogue of Microorganisms (GCM) 10K type strain sequencing project: providing services to taxonomists for standard genome sequencing and annotation.</title>
        <authorList>
            <consortium name="The Broad Institute Genomics Platform"/>
            <consortium name="The Broad Institute Genome Sequencing Center for Infectious Disease"/>
            <person name="Wu L."/>
            <person name="Ma J."/>
        </authorList>
    </citation>
    <scope>NUCLEOTIDE SEQUENCE [LARGE SCALE GENOMIC DNA]</scope>
    <source>
        <strain evidence="4">JCM 13249</strain>
    </source>
</reference>
<proteinExistence type="predicted"/>
<evidence type="ECO:0000313" key="4">
    <source>
        <dbReference type="Proteomes" id="UP001500655"/>
    </source>
</evidence>
<keyword evidence="2" id="KW-0812">Transmembrane</keyword>
<name>A0ABN2KL00_9ACTN</name>
<dbReference type="Pfam" id="PF09534">
    <property type="entry name" value="Trp_oprn_chp"/>
    <property type="match status" value="1"/>
</dbReference>
<dbReference type="EMBL" id="BAAALS010000015">
    <property type="protein sequence ID" value="GAA1758897.1"/>
    <property type="molecule type" value="Genomic_DNA"/>
</dbReference>
<comment type="caution">
    <text evidence="3">The sequence shown here is derived from an EMBL/GenBank/DDBJ whole genome shotgun (WGS) entry which is preliminary data.</text>
</comment>
<accession>A0ABN2KL00</accession>